<dbReference type="AlphaFoldDB" id="A0AAJ0BKH5"/>
<dbReference type="SUPFAM" id="SSF51735">
    <property type="entry name" value="NAD(P)-binding Rossmann-fold domains"/>
    <property type="match status" value="1"/>
</dbReference>
<organism evidence="2 3">
    <name type="scientific">Echria macrotheca</name>
    <dbReference type="NCBI Taxonomy" id="438768"/>
    <lineage>
        <taxon>Eukaryota</taxon>
        <taxon>Fungi</taxon>
        <taxon>Dikarya</taxon>
        <taxon>Ascomycota</taxon>
        <taxon>Pezizomycotina</taxon>
        <taxon>Sordariomycetes</taxon>
        <taxon>Sordariomycetidae</taxon>
        <taxon>Sordariales</taxon>
        <taxon>Schizotheciaceae</taxon>
        <taxon>Echria</taxon>
    </lineage>
</organism>
<dbReference type="Gene3D" id="3.90.180.10">
    <property type="entry name" value="Medium-chain alcohol dehydrogenases, catalytic domain"/>
    <property type="match status" value="1"/>
</dbReference>
<reference evidence="2" key="1">
    <citation type="submission" date="2023-06" db="EMBL/GenBank/DDBJ databases">
        <title>Genome-scale phylogeny and comparative genomics of the fungal order Sordariales.</title>
        <authorList>
            <consortium name="Lawrence Berkeley National Laboratory"/>
            <person name="Hensen N."/>
            <person name="Bonometti L."/>
            <person name="Westerberg I."/>
            <person name="Brannstrom I.O."/>
            <person name="Guillou S."/>
            <person name="Cros-Aarteil S."/>
            <person name="Calhoun S."/>
            <person name="Haridas S."/>
            <person name="Kuo A."/>
            <person name="Mondo S."/>
            <person name="Pangilinan J."/>
            <person name="Riley R."/>
            <person name="Labutti K."/>
            <person name="Andreopoulos B."/>
            <person name="Lipzen A."/>
            <person name="Chen C."/>
            <person name="Yanf M."/>
            <person name="Daum C."/>
            <person name="Ng V."/>
            <person name="Clum A."/>
            <person name="Steindorff A."/>
            <person name="Ohm R."/>
            <person name="Martin F."/>
            <person name="Silar P."/>
            <person name="Natvig D."/>
            <person name="Lalanne C."/>
            <person name="Gautier V."/>
            <person name="Ament-Velasquez S.L."/>
            <person name="Kruys A."/>
            <person name="Hutchinson M.I."/>
            <person name="Powell A.J."/>
            <person name="Barry K."/>
            <person name="Miller A.N."/>
            <person name="Grigoriev I.V."/>
            <person name="Debuchy R."/>
            <person name="Gladieux P."/>
            <person name="Thoren M.H."/>
            <person name="Johannesson H."/>
        </authorList>
    </citation>
    <scope>NUCLEOTIDE SEQUENCE</scope>
    <source>
        <strain evidence="2">PSN4</strain>
    </source>
</reference>
<evidence type="ECO:0000313" key="3">
    <source>
        <dbReference type="Proteomes" id="UP001239445"/>
    </source>
</evidence>
<name>A0AAJ0BKH5_9PEZI</name>
<feature type="domain" description="Enoyl reductase (ER)" evidence="1">
    <location>
        <begin position="12"/>
        <end position="332"/>
    </location>
</feature>
<keyword evidence="3" id="KW-1185">Reference proteome</keyword>
<evidence type="ECO:0000259" key="1">
    <source>
        <dbReference type="SMART" id="SM00829"/>
    </source>
</evidence>
<dbReference type="InterPro" id="IPR013154">
    <property type="entry name" value="ADH-like_N"/>
</dbReference>
<dbReference type="SMART" id="SM00829">
    <property type="entry name" value="PKS_ER"/>
    <property type="match status" value="1"/>
</dbReference>
<sequence>MRAWQFTTTTGGLEKNLKLNDAVPLPKLNPSRAELLVRVLSVSLNPADYKIPELGLVSRAVFPSPGIPCVDFCGVVVRTSSAGTKFKEGDVVFGQTDRTTCGSCAEFVVVPVGNVALLPSSEGQGIAVDEGATVSIAGLTAYQAIVPNAKAGDRVFVNGGGGGVGTFAIQIAKALGCFVTVSCSAGKAELCRRLGADEVVDYTACDVVGVMRGKGQVYQLCLDNVGAPEGLYKAADGFLKQDGLFCQVGAGVSMGAAGMMLSRMLVPSMFGGGKRRYQFFKIAKDAEALAQIARWIVEGKVKPVIEERFEMEDLPKAFEKLKSGRCYGKLVVHIAKGDS</sequence>
<dbReference type="CDD" id="cd08267">
    <property type="entry name" value="MDR1"/>
    <property type="match status" value="1"/>
</dbReference>
<dbReference type="InterPro" id="IPR011032">
    <property type="entry name" value="GroES-like_sf"/>
</dbReference>
<dbReference type="PANTHER" id="PTHR11695:SF294">
    <property type="entry name" value="RETICULON-4-INTERACTING PROTEIN 1, MITOCHONDRIAL"/>
    <property type="match status" value="1"/>
</dbReference>
<dbReference type="InterPro" id="IPR020843">
    <property type="entry name" value="ER"/>
</dbReference>
<dbReference type="GO" id="GO:0016491">
    <property type="term" value="F:oxidoreductase activity"/>
    <property type="evidence" value="ECO:0007669"/>
    <property type="project" value="InterPro"/>
</dbReference>
<dbReference type="InterPro" id="IPR050700">
    <property type="entry name" value="YIM1/Zinc_Alcohol_DH_Fams"/>
</dbReference>
<dbReference type="InterPro" id="IPR036291">
    <property type="entry name" value="NAD(P)-bd_dom_sf"/>
</dbReference>
<evidence type="ECO:0000313" key="2">
    <source>
        <dbReference type="EMBL" id="KAK1758868.1"/>
    </source>
</evidence>
<gene>
    <name evidence="2" type="ORF">QBC47DRAFT_420001</name>
</gene>
<dbReference type="Pfam" id="PF13602">
    <property type="entry name" value="ADH_zinc_N_2"/>
    <property type="match status" value="1"/>
</dbReference>
<proteinExistence type="predicted"/>
<dbReference type="GO" id="GO:0005739">
    <property type="term" value="C:mitochondrion"/>
    <property type="evidence" value="ECO:0007669"/>
    <property type="project" value="TreeGrafter"/>
</dbReference>
<dbReference type="SUPFAM" id="SSF50129">
    <property type="entry name" value="GroES-like"/>
    <property type="match status" value="1"/>
</dbReference>
<dbReference type="Pfam" id="PF08240">
    <property type="entry name" value="ADH_N"/>
    <property type="match status" value="1"/>
</dbReference>
<dbReference type="Proteomes" id="UP001239445">
    <property type="component" value="Unassembled WGS sequence"/>
</dbReference>
<dbReference type="PANTHER" id="PTHR11695">
    <property type="entry name" value="ALCOHOL DEHYDROGENASE RELATED"/>
    <property type="match status" value="1"/>
</dbReference>
<comment type="caution">
    <text evidence="2">The sequence shown here is derived from an EMBL/GenBank/DDBJ whole genome shotgun (WGS) entry which is preliminary data.</text>
</comment>
<dbReference type="EMBL" id="MU839828">
    <property type="protein sequence ID" value="KAK1758868.1"/>
    <property type="molecule type" value="Genomic_DNA"/>
</dbReference>
<accession>A0AAJ0BKH5</accession>
<dbReference type="Gene3D" id="3.40.50.720">
    <property type="entry name" value="NAD(P)-binding Rossmann-like Domain"/>
    <property type="match status" value="1"/>
</dbReference>
<protein>
    <recommendedName>
        <fullName evidence="1">Enoyl reductase (ER) domain-containing protein</fullName>
    </recommendedName>
</protein>